<feature type="domain" description="GmrSD restriction endonucleases C-terminal" evidence="3">
    <location>
        <begin position="449"/>
        <end position="546"/>
    </location>
</feature>
<evidence type="ECO:0000313" key="6">
    <source>
        <dbReference type="Proteomes" id="UP001601303"/>
    </source>
</evidence>
<feature type="region of interest" description="Disordered" evidence="1">
    <location>
        <begin position="611"/>
        <end position="637"/>
    </location>
</feature>
<evidence type="ECO:0000313" key="5">
    <source>
        <dbReference type="EMBL" id="MFE9604527.1"/>
    </source>
</evidence>
<evidence type="ECO:0000259" key="3">
    <source>
        <dbReference type="Pfam" id="PF07510"/>
    </source>
</evidence>
<dbReference type="InterPro" id="IPR004919">
    <property type="entry name" value="GmrSD_N"/>
</dbReference>
<dbReference type="Pfam" id="PF03235">
    <property type="entry name" value="GmrSD_N"/>
    <property type="match status" value="1"/>
</dbReference>
<reference evidence="5 6" key="1">
    <citation type="submission" date="2024-10" db="EMBL/GenBank/DDBJ databases">
        <title>The Natural Products Discovery Center: Release of the First 8490 Sequenced Strains for Exploring Actinobacteria Biosynthetic Diversity.</title>
        <authorList>
            <person name="Kalkreuter E."/>
            <person name="Kautsar S.A."/>
            <person name="Yang D."/>
            <person name="Bader C.D."/>
            <person name="Teijaro C.N."/>
            <person name="Fluegel L."/>
            <person name="Davis C.M."/>
            <person name="Simpson J.R."/>
            <person name="Lauterbach L."/>
            <person name="Steele A.D."/>
            <person name="Gui C."/>
            <person name="Meng S."/>
            <person name="Li G."/>
            <person name="Viehrig K."/>
            <person name="Ye F."/>
            <person name="Su P."/>
            <person name="Kiefer A.F."/>
            <person name="Nichols A."/>
            <person name="Cepeda A.J."/>
            <person name="Yan W."/>
            <person name="Fan B."/>
            <person name="Jiang Y."/>
            <person name="Adhikari A."/>
            <person name="Zheng C.-J."/>
            <person name="Schuster L."/>
            <person name="Cowan T.M."/>
            <person name="Smanski M.J."/>
            <person name="Chevrette M.G."/>
            <person name="De Carvalho L.P.S."/>
            <person name="Shen B."/>
        </authorList>
    </citation>
    <scope>NUCLEOTIDE SEQUENCE [LARGE SCALE GENOMIC DNA]</scope>
    <source>
        <strain evidence="5 6">NPDC006488</strain>
    </source>
</reference>
<dbReference type="Pfam" id="PF07510">
    <property type="entry name" value="GmrSD_C"/>
    <property type="match status" value="1"/>
</dbReference>
<proteinExistence type="predicted"/>
<sequence>MAAGAIQGDTFDLKELFGQARYQIEYYQREYAWSAQDVSTLLEDLFEAFGTLQSQGRLHSRDAEAFFLGPFVYVQQSRTQRFLVDGQQRFTTLHLLFLHLFRAAVEWRQRDAVSKLERVITDFGPGNRLMFRLDIDERQDALEALYRDRPYELPPQASLSVRNLHERSRQIADLLEERLEAEHCPQFVDWLLSKVVLVGIRAPSRDSGFRIFESMNDRGARLTPVDLVKSFLLSNARRDEEKLNEQWRRMLAELTSVRDDTDAPRTFLKAALLARYADLDGDSDTGDGPEIDAALHIWVRKHRERIGLRHPDDYFRFVEDLLRLAGHHRTFLEACKRPYPDQGLSALYYNDTNGLSGQMAMILAAIHPHDTDTPAKQKAALIANFLDRLYVERILNDEPVQAKDFHHDIHRLIPRLRHCATTAEVAGVLSAELPDTAFQQVVTFGMRGNTKAQVRYLLARLTAYVETGLGRTDLSAGYLGAERHWQIEHLYANHPERHVPNEVPDEATFRAWRARLGVLVLLRRSDNASYNDLPLETKRRHYARENALAAILAPDYRKNHPALRRFIADNDIEGHFRELGNATMGQAVEIRGELYRRLCLRIWDPHRLGLRPPPFQTPTSPPPPTTPAAAAPAPRRRPLRTDLARLMRQGILAPGTRIEADHAGRHHTATVDADGVITLPSGDRYTSADEAGKTVCGTRRCTGMTFWHITTADGLRLSLRDVRNQAQQQGRLTTARTR</sequence>
<dbReference type="EMBL" id="JBIAHM010000016">
    <property type="protein sequence ID" value="MFE9604527.1"/>
    <property type="molecule type" value="Genomic_DNA"/>
</dbReference>
<protein>
    <submittedName>
        <fullName evidence="5">DUF262 domain-containing protein</fullName>
    </submittedName>
</protein>
<feature type="domain" description="GmrSD restriction endonucleases N-terminal" evidence="2">
    <location>
        <begin position="13"/>
        <end position="233"/>
    </location>
</feature>
<name>A0ABW6MG58_9ACTN</name>
<organism evidence="5 6">
    <name type="scientific">Streptomyces hokutonensis</name>
    <dbReference type="NCBI Taxonomy" id="1306990"/>
    <lineage>
        <taxon>Bacteria</taxon>
        <taxon>Bacillati</taxon>
        <taxon>Actinomycetota</taxon>
        <taxon>Actinomycetes</taxon>
        <taxon>Kitasatosporales</taxon>
        <taxon>Streptomycetaceae</taxon>
        <taxon>Streptomyces</taxon>
    </lineage>
</organism>
<evidence type="ECO:0000259" key="4">
    <source>
        <dbReference type="Pfam" id="PF18755"/>
    </source>
</evidence>
<feature type="domain" description="RAMA" evidence="4">
    <location>
        <begin position="626"/>
        <end position="726"/>
    </location>
</feature>
<dbReference type="Pfam" id="PF18755">
    <property type="entry name" value="RAMA"/>
    <property type="match status" value="1"/>
</dbReference>
<dbReference type="PANTHER" id="PTHR35149">
    <property type="entry name" value="SLL5132 PROTEIN"/>
    <property type="match status" value="1"/>
</dbReference>
<dbReference type="RefSeq" id="WP_388113459.1">
    <property type="nucleotide sequence ID" value="NZ_JBIAHM010000016.1"/>
</dbReference>
<dbReference type="InterPro" id="IPR011089">
    <property type="entry name" value="GmrSD_C"/>
</dbReference>
<dbReference type="InterPro" id="IPR040843">
    <property type="entry name" value="RAMA"/>
</dbReference>
<feature type="compositionally biased region" description="Pro residues" evidence="1">
    <location>
        <begin position="611"/>
        <end position="626"/>
    </location>
</feature>
<evidence type="ECO:0000259" key="2">
    <source>
        <dbReference type="Pfam" id="PF03235"/>
    </source>
</evidence>
<gene>
    <name evidence="5" type="ORF">ACFYNQ_39040</name>
</gene>
<comment type="caution">
    <text evidence="5">The sequence shown here is derived from an EMBL/GenBank/DDBJ whole genome shotgun (WGS) entry which is preliminary data.</text>
</comment>
<dbReference type="Proteomes" id="UP001601303">
    <property type="component" value="Unassembled WGS sequence"/>
</dbReference>
<keyword evidence="6" id="KW-1185">Reference proteome</keyword>
<evidence type="ECO:0000256" key="1">
    <source>
        <dbReference type="SAM" id="MobiDB-lite"/>
    </source>
</evidence>
<dbReference type="PANTHER" id="PTHR35149:SF2">
    <property type="entry name" value="DUF262 DOMAIN-CONTAINING PROTEIN"/>
    <property type="match status" value="1"/>
</dbReference>
<accession>A0ABW6MG58</accession>